<evidence type="ECO:0000313" key="4">
    <source>
        <dbReference type="Proteomes" id="UP000707352"/>
    </source>
</evidence>
<dbReference type="PANTHER" id="PTHR38340">
    <property type="entry name" value="S-LAYER PROTEIN"/>
    <property type="match status" value="1"/>
</dbReference>
<evidence type="ECO:0000256" key="1">
    <source>
        <dbReference type="ARBA" id="ARBA00004613"/>
    </source>
</evidence>
<dbReference type="Pfam" id="PF00353">
    <property type="entry name" value="HemolysinCabind"/>
    <property type="match status" value="5"/>
</dbReference>
<dbReference type="InterPro" id="IPR018511">
    <property type="entry name" value="Hemolysin-typ_Ca-bd_CS"/>
</dbReference>
<accession>A0ABX0V5X3</accession>
<dbReference type="PROSITE" id="PS51854">
    <property type="entry name" value="CSPG"/>
    <property type="match status" value="1"/>
</dbReference>
<dbReference type="NCBIfam" id="TIGR01965">
    <property type="entry name" value="VCBS_repeat"/>
    <property type="match status" value="1"/>
</dbReference>
<sequence>MAGSLEGIAVTVTFELQGWFQFEQPNVFTSVIVGNGAELVVPISARILSDTDGDGDMEPVQGPNGLLSGTMTVDISGNQVFASFVGTAQPAGFSIKIEGLAPQGVAPGTIADQGSMNGVNNVYTPNYDAATKTLTLNWMFLGFQPGTHVDQTVFYDNQLNDAPVAHPDFYTATAGTTLNGSNLLANDIDLDNGGPLGVVDLQTITKINGSAVNVGQWTNLSGGGRVLVNSNGTFQFSDNGNFADLAQGQTRTTSFTYTVTDSTGLNDTATATITVQGVNDAPVISGSLATTALNDNDTGATLNLFKNLTVADPDTGESDLTLTITLSNPAAGTLSGAAFTSSSNGVYTITGLTPAAATAILDSIVFTPTNNTGSSGTFTTGITVGVHDGTVAGTTSVSNTTVTITRVNDAPVLNVSKSPALNAIDEDSPAPANGSTAGSTAVSTLIGSMGISNFSDVDGDAAGIAITGVSSKGTLYYSINGGATWTALAAVSASSALVLYANATTLIYFKPNPNETGDFADGITFKAWDRTSGHSNGATGVNTTTGKSFSTATDTASITVIDVNEKPNAGGDVTVSAPGGAAVSILEDATPGAANIQLTPTTLFDLDGPTPTQVRIMSVTGGTLKLADGTPITFGAAGTVITLTNGSVDLRFTPDADRNTDANFQYVVVDNEGANSPASTATVKITPVADTPSVANPTILEDTDSGAIVITRNAADGSEVTHYKITGITGGKLYSDAAFTHEITDGTFIPSTGATTAVYFRPTHDSNDPGSFTVQASTSAINAGLGGSSATSTIAITPVNDAPTLTGGTITLTGTDEDTTSAATTVAALLAQSGHGDIDASALSGIAVTATNGNGTWEYSVDGLTWHAFGSVSGGAALLLSATSLVRYMPDGDNAENAGLSFRAWDRTTGSASDNSGPHTASTLVNGGTTAFSSQTASATIAVTAINDAPVLSNGGITTWTEGAAGTAVAPSLSLTDVDSATLAGGTVTITNFHTGDTLAVGTPGPFTASYDSATGVLTLTGTGTVAELQTALRSVTYSSTSANPTEFGTDNTRTISIQVSDGAAEHSQSNTVTSSVLLIGVNDQPVIGVSPHTTEYVPGSAVTVDSGLTLSDVDSTLLSQATITLLSRPDGIDEAMGLTSAAANLAAASGLTLSYNGVTGTLTILGSTTIGIYEQVLRGITYTNTNAVPDESDRTVAITVRDAGGSNSVPVTKTVAYNTLPVVSFNTGATVAEGSADNTITATMLQATDAEAPGQVTYTVTTGPAHGTLYLSGTALAAGATFTQADINAGRLKYAHDGLEAATDGFGFSITDAAGGTRGNQTFHFTVTQVNDAPVITPAAPTLPSITEDAIANGGATVASIFGASVTDPDPGALSGIAVTGLVSSIGQWEYSLDGGAHWTAIGTVSNSAALLLRATDLVRFVPDSKNGTTASLTYRAWDQTGATAGHEGTKVNVTATGGQSPFSTTTDTATITVNGVNDAPVLIDTNVSPILVGENAGAPVGTVGTLVSALVGTRNVTDIDAGALAGIVVTQADETNGTWWYTTDGGATWLRVGTLTPDNARLLPADANTRIYFEPDAAVHGMIATALTFHAWDRSVGTNGNIADAMMTGGTTPFSTASDSVDVWVNTLVDGTPVHTETHNNLDGSITQVITIPVVEPTRSEEVGNNTVADIPLVQGNSGGPLLLAQLPVGFGLEVTGPTAPKDVNSALADILLEINAHTDANSSDRGSLRSGASSFLQSLPGHTDLLVQTIVPTTSGAAPGAPLVISGNPSATGVATALVVDTRNLPSGSSIQLQNVEFAAVIGAIKITGGDGAQFVWGDSANQYMVLGADDDTLHGGGGNDYVGSLGGNDMLYGDAGNDTVSGGIGNDLLFGGEGLDQLLGGDGNDHLNGGMGQDRMAGDKGNDIYIVDDINDLVIEGRGEGTDTIYASTSYIAPANIENLILTGQARLGYANNLDNLLRGNAENNILLARGGNDKAYGGDGNDRIEGENGNDRLYGQNGHDRLLGGNGNDTVDGGTGNDSLYGGTGNDVLIGREGNDLLHGGLGADRMTGGSGADTFMFRSLSDSSFTWGIDVIDDFSAKEKDKIDLSVMDANSVRADNQAFSFIGASAFSHTAGELRYEAVAGGSYVYGDVNGDGVADIAFFLKNVVSLKKGDFFL</sequence>
<dbReference type="InterPro" id="IPR039005">
    <property type="entry name" value="CSPG_rpt"/>
</dbReference>
<dbReference type="InterPro" id="IPR010221">
    <property type="entry name" value="VCBS_dom"/>
</dbReference>
<dbReference type="Pfam" id="PF17963">
    <property type="entry name" value="Big_9"/>
    <property type="match status" value="1"/>
</dbReference>
<organism evidence="3 4">
    <name type="scientific">Microvirga terricola</name>
    <dbReference type="NCBI Taxonomy" id="2719797"/>
    <lineage>
        <taxon>Bacteria</taxon>
        <taxon>Pseudomonadati</taxon>
        <taxon>Pseudomonadota</taxon>
        <taxon>Alphaproteobacteria</taxon>
        <taxon>Hyphomicrobiales</taxon>
        <taxon>Methylobacteriaceae</taxon>
        <taxon>Microvirga</taxon>
    </lineage>
</organism>
<gene>
    <name evidence="3" type="ORF">HB375_01025</name>
</gene>
<evidence type="ECO:0000313" key="3">
    <source>
        <dbReference type="EMBL" id="NIX75194.1"/>
    </source>
</evidence>
<dbReference type="InterPro" id="IPR011049">
    <property type="entry name" value="Serralysin-like_metalloprot_C"/>
</dbReference>
<dbReference type="Proteomes" id="UP000707352">
    <property type="component" value="Unassembled WGS sequence"/>
</dbReference>
<comment type="caution">
    <text evidence="3">The sequence shown here is derived from an EMBL/GenBank/DDBJ whole genome shotgun (WGS) entry which is preliminary data.</text>
</comment>
<dbReference type="PRINTS" id="PR00313">
    <property type="entry name" value="CABNDNGRPT"/>
</dbReference>
<name>A0ABX0V5X3_9HYPH</name>
<dbReference type="Gene3D" id="2.150.10.10">
    <property type="entry name" value="Serralysin-like metalloprotease, C-terminal"/>
    <property type="match status" value="3"/>
</dbReference>
<reference evidence="3 4" key="1">
    <citation type="submission" date="2020-03" db="EMBL/GenBank/DDBJ databases">
        <title>The genome sequence of Microvirga sp. c23x22.</title>
        <authorList>
            <person name="Zhang X."/>
        </authorList>
    </citation>
    <scope>NUCLEOTIDE SEQUENCE [LARGE SCALE GENOMIC DNA]</scope>
    <source>
        <strain evidence="4">c23x22</strain>
    </source>
</reference>
<dbReference type="InterPro" id="IPR050557">
    <property type="entry name" value="RTX_toxin/Mannuronan_C5-epim"/>
</dbReference>
<dbReference type="PANTHER" id="PTHR38340:SF1">
    <property type="entry name" value="S-LAYER PROTEIN"/>
    <property type="match status" value="1"/>
</dbReference>
<keyword evidence="4" id="KW-1185">Reference proteome</keyword>
<keyword evidence="2" id="KW-0964">Secreted</keyword>
<dbReference type="SUPFAM" id="SSF51120">
    <property type="entry name" value="beta-Roll"/>
    <property type="match status" value="2"/>
</dbReference>
<dbReference type="RefSeq" id="WP_167671093.1">
    <property type="nucleotide sequence ID" value="NZ_JAATJS010000001.1"/>
</dbReference>
<dbReference type="EMBL" id="JAATJS010000001">
    <property type="protein sequence ID" value="NIX75194.1"/>
    <property type="molecule type" value="Genomic_DNA"/>
</dbReference>
<dbReference type="PROSITE" id="PS00330">
    <property type="entry name" value="HEMOLYSIN_CALCIUM"/>
    <property type="match status" value="3"/>
</dbReference>
<dbReference type="Pfam" id="PF16184">
    <property type="entry name" value="Cadherin_3"/>
    <property type="match status" value="1"/>
</dbReference>
<comment type="subcellular location">
    <subcellularLocation>
        <location evidence="1">Secreted</location>
    </subcellularLocation>
</comment>
<proteinExistence type="predicted"/>
<protein>
    <submittedName>
        <fullName evidence="3">Cadherin-like domain-containing protein</fullName>
    </submittedName>
</protein>
<dbReference type="InterPro" id="IPR001343">
    <property type="entry name" value="Hemolysn_Ca-bd"/>
</dbReference>
<evidence type="ECO:0000256" key="2">
    <source>
        <dbReference type="ARBA" id="ARBA00022525"/>
    </source>
</evidence>